<feature type="region of interest" description="Disordered" evidence="7">
    <location>
        <begin position="486"/>
        <end position="510"/>
    </location>
</feature>
<feature type="transmembrane region" description="Helical" evidence="6">
    <location>
        <begin position="417"/>
        <end position="440"/>
    </location>
</feature>
<dbReference type="InterPro" id="IPR049452">
    <property type="entry name" value="Anoctamin_TM"/>
</dbReference>
<accession>A0AAQ4FM28</accession>
<comment type="similarity">
    <text evidence="2 6">Belongs to the anoctamin family.</text>
</comment>
<comment type="subcellular location">
    <subcellularLocation>
        <location evidence="1 6">Membrane</location>
        <topology evidence="1 6">Multi-pass membrane protein</topology>
    </subcellularLocation>
</comment>
<gene>
    <name evidence="9" type="ORF">V5799_022447</name>
</gene>
<evidence type="ECO:0000256" key="6">
    <source>
        <dbReference type="RuleBase" id="RU280814"/>
    </source>
</evidence>
<protein>
    <recommendedName>
        <fullName evidence="6">Anoctamin</fullName>
    </recommendedName>
</protein>
<evidence type="ECO:0000256" key="7">
    <source>
        <dbReference type="SAM" id="MobiDB-lite"/>
    </source>
</evidence>
<feature type="transmembrane region" description="Helical" evidence="6">
    <location>
        <begin position="223"/>
        <end position="246"/>
    </location>
</feature>
<evidence type="ECO:0000256" key="4">
    <source>
        <dbReference type="ARBA" id="ARBA00022989"/>
    </source>
</evidence>
<feature type="domain" description="Anoctamin transmembrane" evidence="8">
    <location>
        <begin position="212"/>
        <end position="658"/>
    </location>
</feature>
<keyword evidence="3 6" id="KW-0812">Transmembrane</keyword>
<evidence type="ECO:0000256" key="5">
    <source>
        <dbReference type="ARBA" id="ARBA00023136"/>
    </source>
</evidence>
<name>A0AAQ4FM28_AMBAM</name>
<evidence type="ECO:0000313" key="9">
    <source>
        <dbReference type="EMBL" id="KAK8787785.1"/>
    </source>
</evidence>
<evidence type="ECO:0000256" key="2">
    <source>
        <dbReference type="ARBA" id="ARBA00009671"/>
    </source>
</evidence>
<dbReference type="GO" id="GO:0005254">
    <property type="term" value="F:chloride channel activity"/>
    <property type="evidence" value="ECO:0007669"/>
    <property type="project" value="TreeGrafter"/>
</dbReference>
<dbReference type="PANTHER" id="PTHR12308">
    <property type="entry name" value="ANOCTAMIN"/>
    <property type="match status" value="1"/>
</dbReference>
<dbReference type="PANTHER" id="PTHR12308:SF51">
    <property type="entry name" value="ANOCTAMIN-8"/>
    <property type="match status" value="1"/>
</dbReference>
<dbReference type="Pfam" id="PF04547">
    <property type="entry name" value="Anoctamin"/>
    <property type="match status" value="1"/>
</dbReference>
<keyword evidence="10" id="KW-1185">Reference proteome</keyword>
<comment type="caution">
    <text evidence="6">Lacks conserved residue(s) required for the propagation of feature annotation.</text>
</comment>
<evidence type="ECO:0000313" key="10">
    <source>
        <dbReference type="Proteomes" id="UP001321473"/>
    </source>
</evidence>
<dbReference type="GO" id="GO:0005886">
    <property type="term" value="C:plasma membrane"/>
    <property type="evidence" value="ECO:0007669"/>
    <property type="project" value="TreeGrafter"/>
</dbReference>
<proteinExistence type="inferred from homology"/>
<organism evidence="9 10">
    <name type="scientific">Amblyomma americanum</name>
    <name type="common">Lone star tick</name>
    <dbReference type="NCBI Taxonomy" id="6943"/>
    <lineage>
        <taxon>Eukaryota</taxon>
        <taxon>Metazoa</taxon>
        <taxon>Ecdysozoa</taxon>
        <taxon>Arthropoda</taxon>
        <taxon>Chelicerata</taxon>
        <taxon>Arachnida</taxon>
        <taxon>Acari</taxon>
        <taxon>Parasitiformes</taxon>
        <taxon>Ixodida</taxon>
        <taxon>Ixodoidea</taxon>
        <taxon>Ixodidae</taxon>
        <taxon>Amblyomminae</taxon>
        <taxon>Amblyomma</taxon>
    </lineage>
</organism>
<feature type="transmembrane region" description="Helical" evidence="6">
    <location>
        <begin position="258"/>
        <end position="276"/>
    </location>
</feature>
<sequence length="737" mass="84140">MESYLRKRRDAFRLLSAGRLVGRRWRLFQRTPQQDGDLVLTFSASTDASVVSWFQERLHRRVPQLAVQLCRHPQMGQVALYCSPAAEHLLLHGAEEARLRKRLRPEWGGGHREFTCAEKDCFEGGGQLSGQERQRVMLHWLREGLRASGPGDHPGPPSGHRTPCLEGQCLVEWCLAEGLLSQLVALHSPKELDWLKQHWVLAFFRRQPLERVRNYFGAKVSMYFAWLGHYTWALAVPAIVGLLVGLSCGSHGQQTQEDACLVGFALLNMLWATIYLEMWKRYSAELSYQWGTLDGQSELLVEPRPQFRGEPSRSPVTGRLEPNYPGWKRHLFRYLVTLPVVAFCLLIVVLTVFLIFQLQHWWDEWRVQRHFLGNFSFLPKVLLAVVIHILDTVYYRIALWLNDMENYRLDQDYEDQLIIKIALFQFVNSFLSLFYIAFYLQDMEQLREQLATLLITRQVLGNIKESVIPFLVERLHLACLELSNSDESASSSSTTPEESPSTASASPPKLSQGEIECAMFKYEGTFEDYLEMFIQFGHVTLFSSAFPWAALCALLNNLVEVRSDAFKLCFVFQRPFVQQANSIGTWQVAMEAMGMLAVVVNCALMGTLGQVQRLWPSLSPLEVLLGLVVLEHVVLCIKFAIAYAIPDVPEWVATEMAKTEFRRREAAKDAKLTTATRGTCTSEDFLTPEHRCLWDPLSSSELDAASQPGTLPGWVGRLLRMPVAKPRQRRRTMPTSQ</sequence>
<feature type="compositionally biased region" description="Low complexity" evidence="7">
    <location>
        <begin position="487"/>
        <end position="507"/>
    </location>
</feature>
<evidence type="ECO:0000256" key="3">
    <source>
        <dbReference type="ARBA" id="ARBA00022692"/>
    </source>
</evidence>
<keyword evidence="5 6" id="KW-0472">Membrane</keyword>
<evidence type="ECO:0000259" key="8">
    <source>
        <dbReference type="Pfam" id="PF04547"/>
    </source>
</evidence>
<dbReference type="Proteomes" id="UP001321473">
    <property type="component" value="Unassembled WGS sequence"/>
</dbReference>
<feature type="transmembrane region" description="Helical" evidence="6">
    <location>
        <begin position="377"/>
        <end position="397"/>
    </location>
</feature>
<dbReference type="InterPro" id="IPR007632">
    <property type="entry name" value="Anoctamin"/>
</dbReference>
<comment type="caution">
    <text evidence="9">The sequence shown here is derived from an EMBL/GenBank/DDBJ whole genome shotgun (WGS) entry which is preliminary data.</text>
</comment>
<feature type="transmembrane region" description="Helical" evidence="6">
    <location>
        <begin position="331"/>
        <end position="356"/>
    </location>
</feature>
<evidence type="ECO:0000256" key="1">
    <source>
        <dbReference type="ARBA" id="ARBA00004141"/>
    </source>
</evidence>
<dbReference type="EMBL" id="JARKHS020001451">
    <property type="protein sequence ID" value="KAK8787785.1"/>
    <property type="molecule type" value="Genomic_DNA"/>
</dbReference>
<reference evidence="9 10" key="1">
    <citation type="journal article" date="2023" name="Arcadia Sci">
        <title>De novo assembly of a long-read Amblyomma americanum tick genome.</title>
        <authorList>
            <person name="Chou S."/>
            <person name="Poskanzer K.E."/>
            <person name="Rollins M."/>
            <person name="Thuy-Boun P.S."/>
        </authorList>
    </citation>
    <scope>NUCLEOTIDE SEQUENCE [LARGE SCALE GENOMIC DNA]</scope>
    <source>
        <strain evidence="9">F_SG_1</strain>
        <tissue evidence="9">Salivary glands</tissue>
    </source>
</reference>
<dbReference type="AlphaFoldDB" id="A0AAQ4FM28"/>
<keyword evidence="4 6" id="KW-1133">Transmembrane helix</keyword>